<dbReference type="InterPro" id="IPR022569">
    <property type="entry name" value="Fd_C"/>
</dbReference>
<keyword evidence="6 11" id="KW-0677">Repeat</keyword>
<organism evidence="14">
    <name type="scientific">Hellea balneolensis</name>
    <dbReference type="NCBI Taxonomy" id="287478"/>
    <lineage>
        <taxon>Bacteria</taxon>
        <taxon>Pseudomonadati</taxon>
        <taxon>Pseudomonadota</taxon>
        <taxon>Alphaproteobacteria</taxon>
        <taxon>Maricaulales</taxon>
        <taxon>Robiginitomaculaceae</taxon>
        <taxon>Hellea</taxon>
    </lineage>
</organism>
<dbReference type="GO" id="GO:0051538">
    <property type="term" value="F:3 iron, 4 sulfur cluster binding"/>
    <property type="evidence" value="ECO:0007669"/>
    <property type="project" value="UniProtKB-KW"/>
</dbReference>
<evidence type="ECO:0000256" key="11">
    <source>
        <dbReference type="RuleBase" id="RU364098"/>
    </source>
</evidence>
<evidence type="ECO:0000256" key="10">
    <source>
        <dbReference type="ARBA" id="ARBA00023291"/>
    </source>
</evidence>
<dbReference type="GO" id="GO:0009055">
    <property type="term" value="F:electron transfer activity"/>
    <property type="evidence" value="ECO:0007669"/>
    <property type="project" value="InterPro"/>
</dbReference>
<evidence type="ECO:0000256" key="2">
    <source>
        <dbReference type="ARBA" id="ARBA00001966"/>
    </source>
</evidence>
<evidence type="ECO:0000256" key="1">
    <source>
        <dbReference type="ARBA" id="ARBA00001927"/>
    </source>
</evidence>
<dbReference type="InterPro" id="IPR054829">
    <property type="entry name" value="FdxA"/>
</dbReference>
<keyword evidence="9 11" id="KW-0411">Iron-sulfur</keyword>
<dbReference type="PANTHER" id="PTHR42859">
    <property type="entry name" value="OXIDOREDUCTASE"/>
    <property type="match status" value="1"/>
</dbReference>
<gene>
    <name evidence="14" type="ORF">ENJ42_01735</name>
</gene>
<keyword evidence="3 11" id="KW-0813">Transport</keyword>
<proteinExistence type="predicted"/>
<dbReference type="InterPro" id="IPR000813">
    <property type="entry name" value="7Fe_ferredoxin"/>
</dbReference>
<evidence type="ECO:0000256" key="3">
    <source>
        <dbReference type="ARBA" id="ARBA00022448"/>
    </source>
</evidence>
<evidence type="ECO:0000256" key="4">
    <source>
        <dbReference type="ARBA" id="ARBA00022485"/>
    </source>
</evidence>
<comment type="function">
    <text evidence="11">Ferredoxins are iron-sulfur proteins that transfer electrons in a wide variety of metabolic reactions.</text>
</comment>
<feature type="region of interest" description="Disordered" evidence="12">
    <location>
        <begin position="86"/>
        <end position="117"/>
    </location>
</feature>
<evidence type="ECO:0000256" key="7">
    <source>
        <dbReference type="ARBA" id="ARBA00022982"/>
    </source>
</evidence>
<dbReference type="Gene3D" id="3.30.70.20">
    <property type="match status" value="1"/>
</dbReference>
<dbReference type="Pfam" id="PF00037">
    <property type="entry name" value="Fer4"/>
    <property type="match status" value="1"/>
</dbReference>
<accession>A0A7C5LYH9</accession>
<evidence type="ECO:0000256" key="12">
    <source>
        <dbReference type="SAM" id="MobiDB-lite"/>
    </source>
</evidence>
<dbReference type="PROSITE" id="PS51379">
    <property type="entry name" value="4FE4S_FER_2"/>
    <property type="match status" value="2"/>
</dbReference>
<dbReference type="Proteomes" id="UP000885830">
    <property type="component" value="Unassembled WGS sequence"/>
</dbReference>
<protein>
    <recommendedName>
        <fullName evidence="11">Ferredoxin</fullName>
    </recommendedName>
</protein>
<dbReference type="InterPro" id="IPR050294">
    <property type="entry name" value="RnfB_subfamily"/>
</dbReference>
<evidence type="ECO:0000256" key="6">
    <source>
        <dbReference type="ARBA" id="ARBA00022737"/>
    </source>
</evidence>
<keyword evidence="5 11" id="KW-0479">Metal-binding</keyword>
<dbReference type="NCBIfam" id="NF045490">
    <property type="entry name" value="FdxA_Protbact"/>
    <property type="match status" value="1"/>
</dbReference>
<sequence>MTYLVIDNCIKCKYMDCVEVCPVDCFYEGANMLVIHPDECIDCGVCEPECPIDAIVPDTEDDKDGKWLEINTKYASLWPNITIMGKPPEDREKYEDEPNKYEKYFDPAPGPGDEGRS</sequence>
<dbReference type="GO" id="GO:0046872">
    <property type="term" value="F:metal ion binding"/>
    <property type="evidence" value="ECO:0007669"/>
    <property type="project" value="UniProtKB-KW"/>
</dbReference>
<dbReference type="AlphaFoldDB" id="A0A7C5LYH9"/>
<keyword evidence="8 11" id="KW-0408">Iron</keyword>
<dbReference type="InterPro" id="IPR017900">
    <property type="entry name" value="4Fe4S_Fe_S_CS"/>
</dbReference>
<evidence type="ECO:0000256" key="8">
    <source>
        <dbReference type="ARBA" id="ARBA00023004"/>
    </source>
</evidence>
<evidence type="ECO:0000256" key="9">
    <source>
        <dbReference type="ARBA" id="ARBA00023014"/>
    </source>
</evidence>
<dbReference type="SUPFAM" id="SSF54862">
    <property type="entry name" value="4Fe-4S ferredoxins"/>
    <property type="match status" value="1"/>
</dbReference>
<name>A0A7C5LYH9_9PROT</name>
<dbReference type="PROSITE" id="PS00198">
    <property type="entry name" value="4FE4S_FER_1"/>
    <property type="match status" value="1"/>
</dbReference>
<dbReference type="PANTHER" id="PTHR42859:SF2">
    <property type="entry name" value="FERREDOXIN"/>
    <property type="match status" value="1"/>
</dbReference>
<feature type="domain" description="4Fe-4S ferredoxin-type" evidence="13">
    <location>
        <begin position="31"/>
        <end position="60"/>
    </location>
</feature>
<dbReference type="GO" id="GO:0051539">
    <property type="term" value="F:4 iron, 4 sulfur cluster binding"/>
    <property type="evidence" value="ECO:0007669"/>
    <property type="project" value="UniProtKB-KW"/>
</dbReference>
<comment type="cofactor">
    <cofactor evidence="1 11">
        <name>[3Fe-4S] cluster</name>
        <dbReference type="ChEBI" id="CHEBI:21137"/>
    </cofactor>
</comment>
<reference evidence="14" key="1">
    <citation type="journal article" date="2020" name="mSystems">
        <title>Genome- and Community-Level Interaction Insights into Carbon Utilization and Element Cycling Functions of Hydrothermarchaeota in Hydrothermal Sediment.</title>
        <authorList>
            <person name="Zhou Z."/>
            <person name="Liu Y."/>
            <person name="Xu W."/>
            <person name="Pan J."/>
            <person name="Luo Z.H."/>
            <person name="Li M."/>
        </authorList>
    </citation>
    <scope>NUCLEOTIDE SEQUENCE [LARGE SCALE GENOMIC DNA]</scope>
    <source>
        <strain evidence="14">HyVt-485</strain>
    </source>
</reference>
<dbReference type="Pfam" id="PF12800">
    <property type="entry name" value="Fer4_4"/>
    <property type="match status" value="1"/>
</dbReference>
<keyword evidence="10 11" id="KW-0003">3Fe-4S</keyword>
<feature type="domain" description="4Fe-4S ferredoxin-type" evidence="13">
    <location>
        <begin position="1"/>
        <end position="30"/>
    </location>
</feature>
<comment type="cofactor">
    <cofactor evidence="2 11">
        <name>[4Fe-4S] cluster</name>
        <dbReference type="ChEBI" id="CHEBI:49883"/>
    </cofactor>
</comment>
<dbReference type="EMBL" id="DRMJ01000082">
    <property type="protein sequence ID" value="HHL42313.1"/>
    <property type="molecule type" value="Genomic_DNA"/>
</dbReference>
<comment type="caution">
    <text evidence="14">The sequence shown here is derived from an EMBL/GenBank/DDBJ whole genome shotgun (WGS) entry which is preliminary data.</text>
</comment>
<evidence type="ECO:0000313" key="14">
    <source>
        <dbReference type="EMBL" id="HHL42313.1"/>
    </source>
</evidence>
<dbReference type="Pfam" id="PF11953">
    <property type="entry name" value="DUF3470"/>
    <property type="match status" value="1"/>
</dbReference>
<evidence type="ECO:0000256" key="5">
    <source>
        <dbReference type="ARBA" id="ARBA00022723"/>
    </source>
</evidence>
<evidence type="ECO:0000259" key="13">
    <source>
        <dbReference type="PROSITE" id="PS51379"/>
    </source>
</evidence>
<feature type="compositionally biased region" description="Basic and acidic residues" evidence="12">
    <location>
        <begin position="87"/>
        <end position="105"/>
    </location>
</feature>
<keyword evidence="4 11" id="KW-0004">4Fe-4S</keyword>
<keyword evidence="7 11" id="KW-0249">Electron transport</keyword>
<dbReference type="InterPro" id="IPR017896">
    <property type="entry name" value="4Fe4S_Fe-S-bd"/>
</dbReference>
<dbReference type="PRINTS" id="PR00354">
    <property type="entry name" value="7FE8SFRDOXIN"/>
</dbReference>